<name>A0AAW3ZSJ6_9GAMM</name>
<evidence type="ECO:0000313" key="2">
    <source>
        <dbReference type="Proteomes" id="UP000613768"/>
    </source>
</evidence>
<dbReference type="SUPFAM" id="SSF142906">
    <property type="entry name" value="YjbR-like"/>
    <property type="match status" value="2"/>
</dbReference>
<dbReference type="GO" id="GO:0003677">
    <property type="term" value="F:DNA binding"/>
    <property type="evidence" value="ECO:0007669"/>
    <property type="project" value="UniProtKB-KW"/>
</dbReference>
<dbReference type="Proteomes" id="UP000613768">
    <property type="component" value="Unassembled WGS sequence"/>
</dbReference>
<dbReference type="InterPro" id="IPR038056">
    <property type="entry name" value="YjbR-like_sf"/>
</dbReference>
<keyword evidence="1" id="KW-0238">DNA-binding</keyword>
<dbReference type="Gene3D" id="3.90.1150.30">
    <property type="match status" value="2"/>
</dbReference>
<organism evidence="1 2">
    <name type="scientific">Pseudomarimonas arenosa</name>
    <dbReference type="NCBI Taxonomy" id="2774145"/>
    <lineage>
        <taxon>Bacteria</taxon>
        <taxon>Pseudomonadati</taxon>
        <taxon>Pseudomonadota</taxon>
        <taxon>Gammaproteobacteria</taxon>
        <taxon>Lysobacterales</taxon>
        <taxon>Lysobacteraceae</taxon>
        <taxon>Pseudomarimonas</taxon>
    </lineage>
</organism>
<dbReference type="InterPro" id="IPR058532">
    <property type="entry name" value="YjbR/MT2646/Rv2570-like"/>
</dbReference>
<protein>
    <submittedName>
        <fullName evidence="1">MmcQ/YjbR family DNA-binding protein</fullName>
    </submittedName>
</protein>
<keyword evidence="2" id="KW-1185">Reference proteome</keyword>
<proteinExistence type="predicted"/>
<reference evidence="1 2" key="1">
    <citation type="submission" date="2020-09" db="EMBL/GenBank/DDBJ databases">
        <title>Pseudoxanthomonas sp. CAU 1598 isolated from sand of Yaerae Beach.</title>
        <authorList>
            <person name="Kim W."/>
        </authorList>
    </citation>
    <scope>NUCLEOTIDE SEQUENCE [LARGE SCALE GENOMIC DNA]</scope>
    <source>
        <strain evidence="1 2">CAU 1598</strain>
    </source>
</reference>
<dbReference type="EMBL" id="JACYTR010000043">
    <property type="protein sequence ID" value="MBD8527181.1"/>
    <property type="molecule type" value="Genomic_DNA"/>
</dbReference>
<dbReference type="Pfam" id="PF04237">
    <property type="entry name" value="YjbR"/>
    <property type="match status" value="2"/>
</dbReference>
<comment type="caution">
    <text evidence="1">The sequence shown here is derived from an EMBL/GenBank/DDBJ whole genome shotgun (WGS) entry which is preliminary data.</text>
</comment>
<accession>A0AAW3ZSJ6</accession>
<gene>
    <name evidence="1" type="ORF">IFO71_15670</name>
</gene>
<dbReference type="AlphaFoldDB" id="A0AAW3ZSJ6"/>
<dbReference type="RefSeq" id="WP_192030603.1">
    <property type="nucleotide sequence ID" value="NZ_JACYTR010000043.1"/>
</dbReference>
<evidence type="ECO:0000313" key="1">
    <source>
        <dbReference type="EMBL" id="MBD8527181.1"/>
    </source>
</evidence>
<sequence>MRRLAQQAIHELCLSLPATEAVISHGAPNYKARGKSFAIFVANHHGDGRIALWLAAPEGAQEQLCLAAPEHYFVPPYVGPRGWVGVQLNTGLDWQDVYARVREAWACVAPATLRRTLPKTTPIAAPNAGLQLKEIDPLRSKPAENAIQRLRALCCALPEVTETTQFGAPTWKAGKRSFVTLWAKDDQLNLQIWVGVEQQAIMTEDPRFHIPPYIGHQGWIALRLARSTNWNEVKSLVMQSYRHFALQRMLKQLDAQ</sequence>